<dbReference type="AlphaFoldDB" id="A0A6J6F6J7"/>
<evidence type="ECO:0000256" key="2">
    <source>
        <dbReference type="ARBA" id="ARBA00023002"/>
    </source>
</evidence>
<reference evidence="3" key="1">
    <citation type="submission" date="2020-05" db="EMBL/GenBank/DDBJ databases">
        <authorList>
            <person name="Chiriac C."/>
            <person name="Salcher M."/>
            <person name="Ghai R."/>
            <person name="Kavagutti S V."/>
        </authorList>
    </citation>
    <scope>NUCLEOTIDE SEQUENCE</scope>
</reference>
<dbReference type="InterPro" id="IPR002347">
    <property type="entry name" value="SDR_fam"/>
</dbReference>
<dbReference type="InterPro" id="IPR020904">
    <property type="entry name" value="Sc_DH/Rdtase_CS"/>
</dbReference>
<keyword evidence="2" id="KW-0560">Oxidoreductase</keyword>
<accession>A0A6J6F6J7</accession>
<dbReference type="GO" id="GO:0016491">
    <property type="term" value="F:oxidoreductase activity"/>
    <property type="evidence" value="ECO:0007669"/>
    <property type="project" value="UniProtKB-KW"/>
</dbReference>
<dbReference type="PRINTS" id="PR00081">
    <property type="entry name" value="GDHRDH"/>
</dbReference>
<protein>
    <submittedName>
        <fullName evidence="3">Unannotated protein</fullName>
    </submittedName>
</protein>
<dbReference type="PANTHER" id="PTHR24321">
    <property type="entry name" value="DEHYDROGENASES, SHORT CHAIN"/>
    <property type="match status" value="1"/>
</dbReference>
<dbReference type="PRINTS" id="PR00080">
    <property type="entry name" value="SDRFAMILY"/>
</dbReference>
<name>A0A6J6F6J7_9ZZZZ</name>
<evidence type="ECO:0000313" key="3">
    <source>
        <dbReference type="EMBL" id="CAB4582663.1"/>
    </source>
</evidence>
<organism evidence="3">
    <name type="scientific">freshwater metagenome</name>
    <dbReference type="NCBI Taxonomy" id="449393"/>
    <lineage>
        <taxon>unclassified sequences</taxon>
        <taxon>metagenomes</taxon>
        <taxon>ecological metagenomes</taxon>
    </lineage>
</organism>
<proteinExistence type="inferred from homology"/>
<dbReference type="Pfam" id="PF13561">
    <property type="entry name" value="adh_short_C2"/>
    <property type="match status" value="1"/>
</dbReference>
<sequence length="266" mass="27688">MGRFDGKVVIVTGAARGQGEAEARLFASEGAKVVLADVLDTEGQAVAADIGANALYVHLDVSNEAEWQAAIAATKEFGGRLDALVNNAAIIWPSAIEDTSLEAYMTVINVNQVGCFLGMKTAMPLLKESGGGSIVNISSIDGIASKNGLISYSASKFAIRGMTKTAAMEWGRFGIRVNSVHPGGVNTVMGNPINDPILETMPYQQQAIQRIGYPNEIAAAVAFLASAEASYITGTELVVDGGWLTGRLEPGLPGSSATTEGFGYNA</sequence>
<dbReference type="SUPFAM" id="SSF51735">
    <property type="entry name" value="NAD(P)-binding Rossmann-fold domains"/>
    <property type="match status" value="1"/>
</dbReference>
<dbReference type="Gene3D" id="3.40.50.720">
    <property type="entry name" value="NAD(P)-binding Rossmann-like Domain"/>
    <property type="match status" value="1"/>
</dbReference>
<dbReference type="NCBIfam" id="NF005559">
    <property type="entry name" value="PRK07231.1"/>
    <property type="match status" value="1"/>
</dbReference>
<dbReference type="EMBL" id="CAEZTR010000085">
    <property type="protein sequence ID" value="CAB4582663.1"/>
    <property type="molecule type" value="Genomic_DNA"/>
</dbReference>
<gene>
    <name evidence="3" type="ORF">UFOPK1711_01309</name>
</gene>
<comment type="similarity">
    <text evidence="1">Belongs to the short-chain dehydrogenases/reductases (SDR) family.</text>
</comment>
<dbReference type="FunFam" id="3.40.50.720:FF:000084">
    <property type="entry name" value="Short-chain dehydrogenase reductase"/>
    <property type="match status" value="1"/>
</dbReference>
<dbReference type="PANTHER" id="PTHR24321:SF15">
    <property type="entry name" value="OXIDOREDUCTASE UCPA"/>
    <property type="match status" value="1"/>
</dbReference>
<evidence type="ECO:0000256" key="1">
    <source>
        <dbReference type="ARBA" id="ARBA00006484"/>
    </source>
</evidence>
<dbReference type="PROSITE" id="PS00061">
    <property type="entry name" value="ADH_SHORT"/>
    <property type="match status" value="1"/>
</dbReference>
<dbReference type="InterPro" id="IPR036291">
    <property type="entry name" value="NAD(P)-bd_dom_sf"/>
</dbReference>